<evidence type="ECO:0000313" key="3">
    <source>
        <dbReference type="Proteomes" id="UP000016491"/>
    </source>
</evidence>
<sequence length="166" mass="19099">MKGLRRKFEENFAKWVQEWSGSPGVLRNKVRGMSGLALIIFLIGSYSGIRYQAGDFFILSMCLSLAMLYKLYGTLRIIVRRGYYVVEGTVFHIQSRFKAGRFYRVTLLLDNGTTEVLMLDKNQHVETGKRYQFYFRSTPMLGSREFGAFLDTGNFLGAVEIIEDKC</sequence>
<evidence type="ECO:0000256" key="1">
    <source>
        <dbReference type="SAM" id="Phobius"/>
    </source>
</evidence>
<feature type="transmembrane region" description="Helical" evidence="1">
    <location>
        <begin position="30"/>
        <end position="49"/>
    </location>
</feature>
<proteinExistence type="predicted"/>
<evidence type="ECO:0008006" key="4">
    <source>
        <dbReference type="Google" id="ProtNLM"/>
    </source>
</evidence>
<comment type="caution">
    <text evidence="2">The sequence shown here is derived from an EMBL/GenBank/DDBJ whole genome shotgun (WGS) entry which is preliminary data.</text>
</comment>
<gene>
    <name evidence="2" type="ORF">CLOSYM_00104</name>
</gene>
<dbReference type="AlphaFoldDB" id="A0ABC9U4M2"/>
<keyword evidence="1" id="KW-1133">Transmembrane helix</keyword>
<keyword evidence="1" id="KW-0472">Membrane</keyword>
<organism evidence="2 3">
    <name type="scientific">[Clostridium] symbiosum ATCC 14940</name>
    <dbReference type="NCBI Taxonomy" id="411472"/>
    <lineage>
        <taxon>Bacteria</taxon>
        <taxon>Bacillati</taxon>
        <taxon>Bacillota</taxon>
        <taxon>Clostridia</taxon>
        <taxon>Lachnospirales</taxon>
        <taxon>Lachnospiraceae</taxon>
        <taxon>Otoolea</taxon>
    </lineage>
</organism>
<dbReference type="EMBL" id="AWSU01000010">
    <property type="protein sequence ID" value="ERI80660.1"/>
    <property type="molecule type" value="Genomic_DNA"/>
</dbReference>
<evidence type="ECO:0000313" key="2">
    <source>
        <dbReference type="EMBL" id="ERI80660.1"/>
    </source>
</evidence>
<reference evidence="2 3" key="1">
    <citation type="submission" date="2013-07" db="EMBL/GenBank/DDBJ databases">
        <authorList>
            <person name="Weinstock G."/>
            <person name="Sodergren E."/>
            <person name="Wylie T."/>
            <person name="Fulton L."/>
            <person name="Fulton R."/>
            <person name="Fronick C."/>
            <person name="O'Laughlin M."/>
            <person name="Godfrey J."/>
            <person name="Miner T."/>
            <person name="Herter B."/>
            <person name="Appelbaum E."/>
            <person name="Cordes M."/>
            <person name="Lek S."/>
            <person name="Wollam A."/>
            <person name="Pepin K.H."/>
            <person name="Palsikar V.B."/>
            <person name="Mitreva M."/>
            <person name="Wilson R.K."/>
        </authorList>
    </citation>
    <scope>NUCLEOTIDE SEQUENCE [LARGE SCALE GENOMIC DNA]</scope>
    <source>
        <strain evidence="2 3">ATCC 14940</strain>
    </source>
</reference>
<dbReference type="RefSeq" id="WP_021641988.1">
    <property type="nucleotide sequence ID" value="NZ_KE992894.1"/>
</dbReference>
<name>A0ABC9U4M2_CLOSY</name>
<protein>
    <recommendedName>
        <fullName evidence="4">DUF304 domain-containing protein</fullName>
    </recommendedName>
</protein>
<keyword evidence="1" id="KW-0812">Transmembrane</keyword>
<dbReference type="Proteomes" id="UP000016491">
    <property type="component" value="Unassembled WGS sequence"/>
</dbReference>
<accession>A0ABC9U4M2</accession>
<feature type="transmembrane region" description="Helical" evidence="1">
    <location>
        <begin position="55"/>
        <end position="72"/>
    </location>
</feature>